<keyword evidence="3 9" id="KW-0597">Phosphoprotein</keyword>
<protein>
    <recommendedName>
        <fullName evidence="8 9">Structure-specific endonuclease subunit SLX4</fullName>
    </recommendedName>
</protein>
<feature type="compositionally biased region" description="Polar residues" evidence="10">
    <location>
        <begin position="331"/>
        <end position="343"/>
    </location>
</feature>
<dbReference type="InterPro" id="IPR027784">
    <property type="entry name" value="Slx4_ascomycetes"/>
</dbReference>
<evidence type="ECO:0000256" key="7">
    <source>
        <dbReference type="ARBA" id="ARBA00023242"/>
    </source>
</evidence>
<dbReference type="Proteomes" id="UP001498421">
    <property type="component" value="Unassembled WGS sequence"/>
</dbReference>
<feature type="region of interest" description="Disordered" evidence="10">
    <location>
        <begin position="524"/>
        <end position="546"/>
    </location>
</feature>
<feature type="compositionally biased region" description="Polar residues" evidence="10">
    <location>
        <begin position="750"/>
        <end position="765"/>
    </location>
</feature>
<keyword evidence="11" id="KW-0378">Hydrolase</keyword>
<feature type="compositionally biased region" description="Basic residues" evidence="10">
    <location>
        <begin position="716"/>
        <end position="739"/>
    </location>
</feature>
<dbReference type="GO" id="GO:0004519">
    <property type="term" value="F:endonuclease activity"/>
    <property type="evidence" value="ECO:0007669"/>
    <property type="project" value="UniProtKB-KW"/>
</dbReference>
<comment type="function">
    <text evidence="9">Regulatory subunit of the SLX1-SLX4 structure-specific endonuclease that resolves DNA secondary structures generated during DNA repair and recombination. Has endonuclease activity towards branched DNA substrates, introducing single-strand cuts in duplex DNA close to junctions with ss-DNA.</text>
</comment>
<dbReference type="InterPro" id="IPR017956">
    <property type="entry name" value="AT_hook_DNA-bd_motif"/>
</dbReference>
<feature type="compositionally biased region" description="Pro residues" evidence="10">
    <location>
        <begin position="683"/>
        <end position="692"/>
    </location>
</feature>
<evidence type="ECO:0000256" key="8">
    <source>
        <dbReference type="ARBA" id="ARBA00029496"/>
    </source>
</evidence>
<feature type="compositionally biased region" description="Basic residues" evidence="10">
    <location>
        <begin position="365"/>
        <end position="385"/>
    </location>
</feature>
<feature type="compositionally biased region" description="Basic and acidic residues" evidence="10">
    <location>
        <begin position="11"/>
        <end position="20"/>
    </location>
</feature>
<keyword evidence="4 9" id="KW-0227">DNA damage</keyword>
<feature type="compositionally biased region" description="Basic residues" evidence="10">
    <location>
        <begin position="138"/>
        <end position="148"/>
    </location>
</feature>
<dbReference type="Pfam" id="PF09494">
    <property type="entry name" value="Slx4"/>
    <property type="match status" value="1"/>
</dbReference>
<keyword evidence="11" id="KW-0540">Nuclease</keyword>
<feature type="compositionally biased region" description="Polar residues" evidence="10">
    <location>
        <begin position="179"/>
        <end position="188"/>
    </location>
</feature>
<comment type="similarity">
    <text evidence="2 9">Belongs to the SLX4 family.</text>
</comment>
<feature type="region of interest" description="Disordered" evidence="10">
    <location>
        <begin position="561"/>
        <end position="592"/>
    </location>
</feature>
<dbReference type="EMBL" id="JAZAVK010000013">
    <property type="protein sequence ID" value="KAK7431265.1"/>
    <property type="molecule type" value="Genomic_DNA"/>
</dbReference>
<feature type="compositionally biased region" description="Basic and acidic residues" evidence="10">
    <location>
        <begin position="122"/>
        <end position="137"/>
    </location>
</feature>
<feature type="compositionally biased region" description="Low complexity" evidence="10">
    <location>
        <begin position="37"/>
        <end position="46"/>
    </location>
</feature>
<keyword evidence="5 9" id="KW-0233">DNA recombination</keyword>
<evidence type="ECO:0000313" key="12">
    <source>
        <dbReference type="Proteomes" id="UP001498421"/>
    </source>
</evidence>
<evidence type="ECO:0000256" key="1">
    <source>
        <dbReference type="ARBA" id="ARBA00004123"/>
    </source>
</evidence>
<keyword evidence="6 9" id="KW-0234">DNA repair</keyword>
<dbReference type="CDD" id="cd22999">
    <property type="entry name" value="SAP_SLX4"/>
    <property type="match status" value="1"/>
</dbReference>
<keyword evidence="11" id="KW-0255">Endonuclease</keyword>
<dbReference type="Pfam" id="PF02178">
    <property type="entry name" value="AT_hook"/>
    <property type="match status" value="2"/>
</dbReference>
<feature type="compositionally biased region" description="Basic residues" evidence="10">
    <location>
        <begin position="308"/>
        <end position="319"/>
    </location>
</feature>
<evidence type="ECO:0000256" key="10">
    <source>
        <dbReference type="SAM" id="MobiDB-lite"/>
    </source>
</evidence>
<evidence type="ECO:0000256" key="3">
    <source>
        <dbReference type="ARBA" id="ARBA00022553"/>
    </source>
</evidence>
<dbReference type="HAMAP" id="MF_03110">
    <property type="entry name" value="Endonuc_su_Slx4"/>
    <property type="match status" value="1"/>
</dbReference>
<sequence length="885" mass="95574">MTSPDAVRLSPPRDTRREDLMVGSSSPDLPPLHDILSQRSSRPSLRSGRKAAPIPDDAPTSFISACNIWKATDAAAPVAPAVTPDESPIEAQCDGDTSVLIVEIPPKPQPKARKPRAPKGTVKKDGGENKATDEPKPKVQRIRKKAQPKAKITEQKDGNSDTGPAFQEPKPKTSKAGGNKSTGTTSHHFASAPEPDPVAKPKKTITNEPLALELAPARRVDWTPPAQKTIINIDSGSSAIRPPMSAECDRHTVSSFGNLIQSYKCLDEAPQETSTLVDDDSSFLKKRKRIELVITKDPNPPEVAAKSPTKKKAPKKKARTITELATAAYKQATQPDVESTPESILNHFPPNEADPATATFEPSKKGKGKPTARKRASRAKTKKTPPPKPILLSPGAALNQVAKQNFVFGTSSQLAREPSPTVLRDLQAAVKLSNLADFDDFVTTINSDAVEPLEHRPKLWGAGARDTEGDLFDVEVINLTEGSPQLPVTNPVADPFGYFRSDDHVTPAVTAKVLPSESDDSFVNLSDILPSPGQKPVQFDDGDSPFFSESDLSASTDILEQASRSRHSPKAPAGQPVGSGRDRGSIDQPSRPNYELLTDIQLAKEIRTFGFKPIKRRNAMIALLDQCWQSKVRTGQASIHTSATLSAVVSKPTPAAPAPAAIPAKRPRGRPRKNSASTMDAQEPPPSAQPPETPKRPRGRPRKDSTVLSPTAAIRSRAKSKSPKKSGAAHKSPWRKKATAKPAIEIPDSASDNESDMASSPSSSVERMFSSPPPLDLSLSMTEDTQLSLATSPSDQQAILFDHITKAIKSTSRTTDPANPSWHEKILLYDPIVLEDLAAWLNSGELTRAGFDGEISPGEVKKWCESKSVCCLWKVNLRGKERKRF</sequence>
<gene>
    <name evidence="9 11" type="primary">SLX4</name>
    <name evidence="11" type="ORF">QQZ08_002307</name>
</gene>
<evidence type="ECO:0000256" key="9">
    <source>
        <dbReference type="HAMAP-Rule" id="MF_03110"/>
    </source>
</evidence>
<evidence type="ECO:0000256" key="5">
    <source>
        <dbReference type="ARBA" id="ARBA00023172"/>
    </source>
</evidence>
<evidence type="ECO:0000313" key="11">
    <source>
        <dbReference type="EMBL" id="KAK7431265.1"/>
    </source>
</evidence>
<accession>A0ABR1ICE1</accession>
<evidence type="ECO:0000256" key="4">
    <source>
        <dbReference type="ARBA" id="ARBA00022763"/>
    </source>
</evidence>
<comment type="PTM">
    <text evidence="9">Phosphorylated in response to DNA damage.</text>
</comment>
<dbReference type="SMART" id="SM00384">
    <property type="entry name" value="AT_hook"/>
    <property type="match status" value="2"/>
</dbReference>
<name>A0ABR1ICE1_9HYPO</name>
<dbReference type="InterPro" id="IPR018574">
    <property type="entry name" value="Structure-sp_endonuc_su_Slx4"/>
</dbReference>
<evidence type="ECO:0000256" key="6">
    <source>
        <dbReference type="ARBA" id="ARBA00023204"/>
    </source>
</evidence>
<dbReference type="PRINTS" id="PR00929">
    <property type="entry name" value="ATHOOK"/>
</dbReference>
<proteinExistence type="inferred from homology"/>
<feature type="region of interest" description="Disordered" evidence="10">
    <location>
        <begin position="81"/>
        <end position="218"/>
    </location>
</feature>
<keyword evidence="12" id="KW-1185">Reference proteome</keyword>
<evidence type="ECO:0000256" key="2">
    <source>
        <dbReference type="ARBA" id="ARBA00006661"/>
    </source>
</evidence>
<reference evidence="11 12" key="1">
    <citation type="journal article" date="2025" name="Microbiol. Resour. Announc.">
        <title>Draft genome sequences for Neonectria magnoliae and Neonectria punicea, canker pathogens of Liriodendron tulipifera and Acer saccharum in West Virginia.</title>
        <authorList>
            <person name="Petronek H.M."/>
            <person name="Kasson M.T."/>
            <person name="Metheny A.M."/>
            <person name="Stauder C.M."/>
            <person name="Lovett B."/>
            <person name="Lynch S.C."/>
            <person name="Garnas J.R."/>
            <person name="Kasson L.R."/>
            <person name="Stajich J.E."/>
        </authorList>
    </citation>
    <scope>NUCLEOTIDE SEQUENCE [LARGE SCALE GENOMIC DNA]</scope>
    <source>
        <strain evidence="11 12">NRRL 64651</strain>
    </source>
</reference>
<comment type="subcellular location">
    <subcellularLocation>
        <location evidence="1 9">Nucleus</location>
    </subcellularLocation>
</comment>
<keyword evidence="7 9" id="KW-0539">Nucleus</keyword>
<feature type="region of interest" description="Disordered" evidence="10">
    <location>
        <begin position="1"/>
        <end position="60"/>
    </location>
</feature>
<feature type="region of interest" description="Disordered" evidence="10">
    <location>
        <begin position="295"/>
        <end position="393"/>
    </location>
</feature>
<comment type="subunit">
    <text evidence="9">Forms a heterodimer with SLX1.</text>
</comment>
<comment type="caution">
    <text evidence="11">The sequence shown here is derived from an EMBL/GenBank/DDBJ whole genome shotgun (WGS) entry which is preliminary data.</text>
</comment>
<organism evidence="11 12">
    <name type="scientific">Neonectria magnoliae</name>
    <dbReference type="NCBI Taxonomy" id="2732573"/>
    <lineage>
        <taxon>Eukaryota</taxon>
        <taxon>Fungi</taxon>
        <taxon>Dikarya</taxon>
        <taxon>Ascomycota</taxon>
        <taxon>Pezizomycotina</taxon>
        <taxon>Sordariomycetes</taxon>
        <taxon>Hypocreomycetidae</taxon>
        <taxon>Hypocreales</taxon>
        <taxon>Nectriaceae</taxon>
        <taxon>Neonectria</taxon>
    </lineage>
</organism>
<feature type="region of interest" description="Disordered" evidence="10">
    <location>
        <begin position="649"/>
        <end position="779"/>
    </location>
</feature>